<feature type="compositionally biased region" description="Low complexity" evidence="2">
    <location>
        <begin position="580"/>
        <end position="591"/>
    </location>
</feature>
<evidence type="ECO:0008006" key="5">
    <source>
        <dbReference type="Google" id="ProtNLM"/>
    </source>
</evidence>
<accession>A0ABN8CSH6</accession>
<feature type="region of interest" description="Disordered" evidence="2">
    <location>
        <begin position="545"/>
        <end position="596"/>
    </location>
</feature>
<evidence type="ECO:0000256" key="1">
    <source>
        <dbReference type="SAM" id="Coils"/>
    </source>
</evidence>
<evidence type="ECO:0000313" key="4">
    <source>
        <dbReference type="Proteomes" id="UP001158986"/>
    </source>
</evidence>
<keyword evidence="4" id="KW-1185">Reference proteome</keyword>
<name>A0ABN8CSH6_9STRA</name>
<keyword evidence="1" id="KW-0175">Coiled coil</keyword>
<gene>
    <name evidence="3" type="ORF">PBS001_LOCUS2736</name>
</gene>
<feature type="region of interest" description="Disordered" evidence="2">
    <location>
        <begin position="417"/>
        <end position="453"/>
    </location>
</feature>
<comment type="caution">
    <text evidence="3">The sequence shown here is derived from an EMBL/GenBank/DDBJ whole genome shotgun (WGS) entry which is preliminary data.</text>
</comment>
<evidence type="ECO:0000313" key="3">
    <source>
        <dbReference type="EMBL" id="CAH0516050.1"/>
    </source>
</evidence>
<proteinExistence type="predicted"/>
<feature type="coiled-coil region" evidence="1">
    <location>
        <begin position="43"/>
        <end position="77"/>
    </location>
</feature>
<feature type="compositionally biased region" description="Low complexity" evidence="2">
    <location>
        <begin position="425"/>
        <end position="446"/>
    </location>
</feature>
<feature type="compositionally biased region" description="Polar residues" evidence="2">
    <location>
        <begin position="377"/>
        <end position="389"/>
    </location>
</feature>
<feature type="compositionally biased region" description="Gly residues" evidence="2">
    <location>
        <begin position="323"/>
        <end position="332"/>
    </location>
</feature>
<feature type="region of interest" description="Disordered" evidence="2">
    <location>
        <begin position="353"/>
        <end position="394"/>
    </location>
</feature>
<reference evidence="3 4" key="1">
    <citation type="submission" date="2021-11" db="EMBL/GenBank/DDBJ databases">
        <authorList>
            <person name="Islam A."/>
            <person name="Islam S."/>
            <person name="Flora M.S."/>
            <person name="Rahman M."/>
            <person name="Ziaur R.M."/>
            <person name="Epstein J.H."/>
            <person name="Hassan M."/>
            <person name="Klassen M."/>
            <person name="Woodard K."/>
            <person name="Webb A."/>
            <person name="Webby R.J."/>
            <person name="El Zowalaty M.E."/>
        </authorList>
    </citation>
    <scope>NUCLEOTIDE SEQUENCE [LARGE SCALE GENOMIC DNA]</scope>
    <source>
        <strain evidence="3">Pbs1</strain>
    </source>
</reference>
<organism evidence="3 4">
    <name type="scientific">Peronospora belbahrii</name>
    <dbReference type="NCBI Taxonomy" id="622444"/>
    <lineage>
        <taxon>Eukaryota</taxon>
        <taxon>Sar</taxon>
        <taxon>Stramenopiles</taxon>
        <taxon>Oomycota</taxon>
        <taxon>Peronosporomycetes</taxon>
        <taxon>Peronosporales</taxon>
        <taxon>Peronosporaceae</taxon>
        <taxon>Peronospora</taxon>
    </lineage>
</organism>
<feature type="compositionally biased region" description="Basic and acidic residues" evidence="2">
    <location>
        <begin position="298"/>
        <end position="307"/>
    </location>
</feature>
<feature type="region of interest" description="Disordered" evidence="2">
    <location>
        <begin position="298"/>
        <end position="340"/>
    </location>
</feature>
<feature type="compositionally biased region" description="Polar residues" evidence="2">
    <location>
        <begin position="545"/>
        <end position="576"/>
    </location>
</feature>
<dbReference type="Proteomes" id="UP001158986">
    <property type="component" value="Unassembled WGS sequence"/>
</dbReference>
<evidence type="ECO:0000256" key="2">
    <source>
        <dbReference type="SAM" id="MobiDB-lite"/>
    </source>
</evidence>
<protein>
    <recommendedName>
        <fullName evidence="5">Wings apart-like protein C-terminal domain-containing protein</fullName>
    </recommendedName>
</protein>
<sequence>MDAPVAAQISQADIIERQAETIARLERQVQKGIDYKQLTKSKLKEAAARLKDYRLHVETLLKEVKTLKNQLNVAKKRSKTVEKPCKNTFKSHVKPAKQPVQTVATQTHEDQDIVTSTNATLLTGQGDEQVKKKKKMETFMFRKRGRDRKVAMSRPDQVDTFVPILSRQSNEDTKHIKDIDCNVQQGPRNEVAMDKSMGTLFMFQETSAALDAELAMSDSEDMSHETREVLEMKCTQEEDTERQWSVLNQSSVVDEINKELEMSCDDDIEPVLIDKNEQFLRLQGVDETVFCDMKKKVDSSSVEHEGQRQTGVAHAAKNVNNGRIGGRNGHGAGNKPAVLPDFDSAISNAIDKDLESSSDEENSGHVGDISDEKHAEQTNSARQDVTDVSQSKKRVVTSIDDALDDEFAALDADSDIENHGKVDSSRSSGSSSDINLSSGSDSNGNDPAANRVDNVAENKTVVEEKVGVKTTALQVKKDSKSGVSLPIDQDAVVPTTTAEKNVVTIFEDEYAPSFDADMTIQNHERMHLDLSTEALIDTMEKNPTSIAVDSQPSRVQKSVSSSIQPSDNVSDDTSGTVVHDSQTSSGDTTSSKVPMQSGLMKLSCSMNKPTKLKLDPTMSCEQPSDHASVDFPVTPIDSGEHSAEAYHADTHFFSIRPATEVCTIGNSRKADDANMELPQSASHKKMKLNNASGQAEVMPLTKSVKADKKKKSATTAEAKEELRLKKSLSTFKQAIVLGKGEKPDNGYTRRTLAVLVNSSSKFVDAHLDHVIALCRALADAYRALEISSMFVVSGSLSLFRSPRSRRLMQESRRSLSWLCSQVLTRVLCSGNEEMERDGSPESLCLSLVDECLLHLQGFLVEKRTNIGALLSENNEQLQVTTRQANISHNKVFLVHICALHTHLCRSTGQLVRSRVLLFDLLRDNPNIRGLYFAMAMLEIYPAILERKFDQNCIEREGILNETLQRTLVVISGIAAANEQLLLRQSSITMLHTIADAIQMPELENVDGNDFSFQRTGVEKLLDMVVVLCQSSKSEHQVNGIRNLLSADYFELVKSMEICTAVYGVDLVTEIFNIERCQELFGTTNVENKIGVMHLVGHVAMGIASKMNVHCSGTRSEEYIESVIDWMCHVLSTDENSSLEDHFRLTFGCSTISVELVLECSPAIRLKSRRRLLCTVVRWFDAMPSDQLIGLPATFLRRLRLAVVAARP</sequence>
<dbReference type="EMBL" id="CAKLCB010000152">
    <property type="protein sequence ID" value="CAH0516050.1"/>
    <property type="molecule type" value="Genomic_DNA"/>
</dbReference>